<keyword evidence="3" id="KW-1185">Reference proteome</keyword>
<gene>
    <name evidence="2" type="ORF">HUJ06_006632</name>
</gene>
<dbReference type="AlphaFoldDB" id="A0A822YTL7"/>
<evidence type="ECO:0000313" key="3">
    <source>
        <dbReference type="Proteomes" id="UP000607653"/>
    </source>
</evidence>
<dbReference type="Proteomes" id="UP000607653">
    <property type="component" value="Unassembled WGS sequence"/>
</dbReference>
<feature type="region of interest" description="Disordered" evidence="1">
    <location>
        <begin position="156"/>
        <end position="194"/>
    </location>
</feature>
<proteinExistence type="predicted"/>
<reference evidence="2 3" key="1">
    <citation type="journal article" date="2020" name="Mol. Biol. Evol.">
        <title>Distinct Expression and Methylation Patterns for Genes with Different Fates following a Single Whole-Genome Duplication in Flowering Plants.</title>
        <authorList>
            <person name="Shi T."/>
            <person name="Rahmani R.S."/>
            <person name="Gugger P.F."/>
            <person name="Wang M."/>
            <person name="Li H."/>
            <person name="Zhang Y."/>
            <person name="Li Z."/>
            <person name="Wang Q."/>
            <person name="Van de Peer Y."/>
            <person name="Marchal K."/>
            <person name="Chen J."/>
        </authorList>
    </citation>
    <scope>NUCLEOTIDE SEQUENCE [LARGE SCALE GENOMIC DNA]</scope>
    <source>
        <tissue evidence="2">Leaf</tissue>
    </source>
</reference>
<comment type="caution">
    <text evidence="2">The sequence shown here is derived from an EMBL/GenBank/DDBJ whole genome shotgun (WGS) entry which is preliminary data.</text>
</comment>
<dbReference type="EMBL" id="DUZY01000004">
    <property type="protein sequence ID" value="DAD35992.1"/>
    <property type="molecule type" value="Genomic_DNA"/>
</dbReference>
<organism evidence="2 3">
    <name type="scientific">Nelumbo nucifera</name>
    <name type="common">Sacred lotus</name>
    <dbReference type="NCBI Taxonomy" id="4432"/>
    <lineage>
        <taxon>Eukaryota</taxon>
        <taxon>Viridiplantae</taxon>
        <taxon>Streptophyta</taxon>
        <taxon>Embryophyta</taxon>
        <taxon>Tracheophyta</taxon>
        <taxon>Spermatophyta</taxon>
        <taxon>Magnoliopsida</taxon>
        <taxon>Proteales</taxon>
        <taxon>Nelumbonaceae</taxon>
        <taxon>Nelumbo</taxon>
    </lineage>
</organism>
<evidence type="ECO:0000256" key="1">
    <source>
        <dbReference type="SAM" id="MobiDB-lite"/>
    </source>
</evidence>
<protein>
    <submittedName>
        <fullName evidence="2">Uncharacterized protein</fullName>
    </submittedName>
</protein>
<evidence type="ECO:0000313" key="2">
    <source>
        <dbReference type="EMBL" id="DAD35992.1"/>
    </source>
</evidence>
<sequence>MYVVTIWLEIKAEKMKTLADFKAMVPIGVDLVQKVLVGKPIEEEVSSVRENIEKECVTEGGSLAQMGELLGFILVVGVSNEGGWTVVERRKGGRRYLSRRNQREFNSQGGFLFEEGQRSTQFQNSNSTLPDVVDVALIDKLVEAVADCLKSKVAESLVGPKGSNSHQKKEDGPFLSGPRPIVNQKPRKESRGWDQASIWGGQGLSFTDLWSKDGSMRVRRKKGSTLRKRHPA</sequence>
<name>A0A822YTL7_NELNU</name>
<accession>A0A822YTL7</accession>